<evidence type="ECO:0000313" key="6">
    <source>
        <dbReference type="EMBL" id="KAJ5166886.1"/>
    </source>
</evidence>
<reference evidence="6" key="2">
    <citation type="journal article" date="2023" name="IMA Fungus">
        <title>Comparative genomic study of the Penicillium genus elucidates a diverse pangenome and 15 lateral gene transfer events.</title>
        <authorList>
            <person name="Petersen C."/>
            <person name="Sorensen T."/>
            <person name="Nielsen M.R."/>
            <person name="Sondergaard T.E."/>
            <person name="Sorensen J.L."/>
            <person name="Fitzpatrick D.A."/>
            <person name="Frisvad J.C."/>
            <person name="Nielsen K.L."/>
        </authorList>
    </citation>
    <scope>NUCLEOTIDE SEQUENCE</scope>
    <source>
        <strain evidence="6">IBT 26290</strain>
    </source>
</reference>
<name>A0A9W9LN85_9EURO</name>
<dbReference type="Pfam" id="PF04082">
    <property type="entry name" value="Fungal_trans"/>
    <property type="match status" value="1"/>
</dbReference>
<protein>
    <recommendedName>
        <fullName evidence="5">Xylanolytic transcriptional activator regulatory domain-containing protein</fullName>
    </recommendedName>
</protein>
<feature type="domain" description="Xylanolytic transcriptional activator regulatory" evidence="5">
    <location>
        <begin position="259"/>
        <end position="332"/>
    </location>
</feature>
<dbReference type="CDD" id="cd12148">
    <property type="entry name" value="fungal_TF_MHR"/>
    <property type="match status" value="1"/>
</dbReference>
<evidence type="ECO:0000256" key="4">
    <source>
        <dbReference type="SAM" id="MobiDB-lite"/>
    </source>
</evidence>
<reference evidence="6" key="1">
    <citation type="submission" date="2022-11" db="EMBL/GenBank/DDBJ databases">
        <authorList>
            <person name="Petersen C."/>
        </authorList>
    </citation>
    <scope>NUCLEOTIDE SEQUENCE</scope>
    <source>
        <strain evidence="6">IBT 26290</strain>
    </source>
</reference>
<dbReference type="GeneID" id="81426968"/>
<keyword evidence="1" id="KW-0805">Transcription regulation</keyword>
<dbReference type="AlphaFoldDB" id="A0A9W9LN85"/>
<dbReference type="GO" id="GO:0008270">
    <property type="term" value="F:zinc ion binding"/>
    <property type="evidence" value="ECO:0007669"/>
    <property type="project" value="InterPro"/>
</dbReference>
<evidence type="ECO:0000256" key="3">
    <source>
        <dbReference type="ARBA" id="ARBA00023242"/>
    </source>
</evidence>
<keyword evidence="7" id="KW-1185">Reference proteome</keyword>
<dbReference type="PANTHER" id="PTHR47840:SF1">
    <property type="entry name" value="ZN(II)2CYS6 TRANSCRIPTION FACTOR (EUROFUNG)"/>
    <property type="match status" value="1"/>
</dbReference>
<feature type="region of interest" description="Disordered" evidence="4">
    <location>
        <begin position="563"/>
        <end position="618"/>
    </location>
</feature>
<evidence type="ECO:0000256" key="2">
    <source>
        <dbReference type="ARBA" id="ARBA00023163"/>
    </source>
</evidence>
<dbReference type="GO" id="GO:0006351">
    <property type="term" value="P:DNA-templated transcription"/>
    <property type="evidence" value="ECO:0007669"/>
    <property type="project" value="InterPro"/>
</dbReference>
<sequence length="681" mass="75709">MRKGTKSCVEFPPQVGGARSVVPIIRIAQRPAMNVDYEALHALIKSTVPRILDSQWGPDKETSAAILPRAEVTTPATESDQLGPSSDQIQSAPVLQLFDNYLVSRREDSDSNERFMGAKDMSPKARAVRTELLSLLPPTADIDKILAGTSHLWSQWNEHFPELLYNFDLKPGLVDSTVAPAEIAKALVCLAISVIHSPPEFDFNTLHIVIDPQEFAARCTAAVDRLVVRDDDFAATLPGIEAQMLLAKYHLNEGRLRKAWLINRRAIEFAHLAGMHLSTRTRRPSDKIFDRRLRIWCSLTVSDRSLSLILGLPYGVSDSFFLPQVERRLSSGVTAPEQYLLRIGVITGHMVDRNQNPADMCLETTLRLDQELMDAWRAMPNSFYGTAPGPNEKREQFQARVPLQFMPKVLRALLHMPFLLKYPQDPRFTFCHRKAIQSAREGLLLYKVLRSMTRTYLCKMIDFLAFTMGMLLIVHLHGSIDECPTPNKEQHEQDWKLVGEVVDILREAAPESGGSVAAESANILGAIFHTRSQKRNWSSQSTCKVTVPYFGTITIGAGSKLLRSQGSKAQDDTTPNTLPPAISSSKSAPNQLYTPPMSDPGGTSTTHNPDTLNPNTPVLETVDTGYPIQPLSQGEDITTTEFAGLGSNAFTGLFDDFGQFMWPNPAVDLGLDYGWNLNWSE</sequence>
<evidence type="ECO:0000259" key="5">
    <source>
        <dbReference type="SMART" id="SM00906"/>
    </source>
</evidence>
<feature type="compositionally biased region" description="Polar residues" evidence="4">
    <location>
        <begin position="74"/>
        <end position="87"/>
    </location>
</feature>
<accession>A0A9W9LN85</accession>
<evidence type="ECO:0000313" key="7">
    <source>
        <dbReference type="Proteomes" id="UP001149163"/>
    </source>
</evidence>
<dbReference type="OrthoDB" id="6509908at2759"/>
<gene>
    <name evidence="6" type="ORF">N7482_005667</name>
</gene>
<feature type="compositionally biased region" description="Polar residues" evidence="4">
    <location>
        <begin position="601"/>
        <end position="618"/>
    </location>
</feature>
<evidence type="ECO:0000256" key="1">
    <source>
        <dbReference type="ARBA" id="ARBA00023015"/>
    </source>
</evidence>
<dbReference type="PANTHER" id="PTHR47840">
    <property type="entry name" value="ZN(II)2CYS6 TRANSCRIPTION FACTOR (EUROFUNG)-RELATED"/>
    <property type="match status" value="1"/>
</dbReference>
<organism evidence="6 7">
    <name type="scientific">Penicillium canariense</name>
    <dbReference type="NCBI Taxonomy" id="189055"/>
    <lineage>
        <taxon>Eukaryota</taxon>
        <taxon>Fungi</taxon>
        <taxon>Dikarya</taxon>
        <taxon>Ascomycota</taxon>
        <taxon>Pezizomycotina</taxon>
        <taxon>Eurotiomycetes</taxon>
        <taxon>Eurotiomycetidae</taxon>
        <taxon>Eurotiales</taxon>
        <taxon>Aspergillaceae</taxon>
        <taxon>Penicillium</taxon>
    </lineage>
</organism>
<keyword evidence="2" id="KW-0804">Transcription</keyword>
<proteinExistence type="predicted"/>
<comment type="caution">
    <text evidence="6">The sequence shown here is derived from an EMBL/GenBank/DDBJ whole genome shotgun (WGS) entry which is preliminary data.</text>
</comment>
<dbReference type="RefSeq" id="XP_056543347.1">
    <property type="nucleotide sequence ID" value="XM_056687792.1"/>
</dbReference>
<keyword evidence="3" id="KW-0539">Nucleus</keyword>
<dbReference type="EMBL" id="JAPQKN010000003">
    <property type="protein sequence ID" value="KAJ5166886.1"/>
    <property type="molecule type" value="Genomic_DNA"/>
</dbReference>
<feature type="compositionally biased region" description="Polar residues" evidence="4">
    <location>
        <begin position="563"/>
        <end position="593"/>
    </location>
</feature>
<dbReference type="Proteomes" id="UP001149163">
    <property type="component" value="Unassembled WGS sequence"/>
</dbReference>
<feature type="region of interest" description="Disordered" evidence="4">
    <location>
        <begin position="64"/>
        <end position="87"/>
    </location>
</feature>
<dbReference type="GO" id="GO:0003677">
    <property type="term" value="F:DNA binding"/>
    <property type="evidence" value="ECO:0007669"/>
    <property type="project" value="InterPro"/>
</dbReference>
<dbReference type="InterPro" id="IPR007219">
    <property type="entry name" value="XnlR_reg_dom"/>
</dbReference>
<dbReference type="SMART" id="SM00906">
    <property type="entry name" value="Fungal_trans"/>
    <property type="match status" value="1"/>
</dbReference>